<evidence type="ECO:0000259" key="8">
    <source>
        <dbReference type="Pfam" id="PF03775"/>
    </source>
</evidence>
<dbReference type="InterPro" id="IPR013033">
    <property type="entry name" value="MinC"/>
</dbReference>
<dbReference type="AlphaFoldDB" id="A0A4R3KFS2"/>
<accession>A0A4R3KFS2</accession>
<proteinExistence type="inferred from homology"/>
<dbReference type="InterPro" id="IPR036145">
    <property type="entry name" value="MinC_C_sf"/>
</dbReference>
<dbReference type="GO" id="GO:0000917">
    <property type="term" value="P:division septum assembly"/>
    <property type="evidence" value="ECO:0007669"/>
    <property type="project" value="UniProtKB-KW"/>
</dbReference>
<evidence type="ECO:0000256" key="2">
    <source>
        <dbReference type="ARBA" id="ARBA00022618"/>
    </source>
</evidence>
<keyword evidence="4 7" id="KW-0131">Cell cycle</keyword>
<comment type="subunit">
    <text evidence="6 7">Interacts with MinD and FtsZ.</text>
</comment>
<dbReference type="OrthoDB" id="9790810at2"/>
<dbReference type="InterPro" id="IPR016098">
    <property type="entry name" value="CAP/MinC_C"/>
</dbReference>
<evidence type="ECO:0000256" key="6">
    <source>
        <dbReference type="ARBA" id="ARBA00046874"/>
    </source>
</evidence>
<keyword evidence="11" id="KW-1185">Reference proteome</keyword>
<evidence type="ECO:0000256" key="5">
    <source>
        <dbReference type="ARBA" id="ARBA00025606"/>
    </source>
</evidence>
<evidence type="ECO:0000256" key="3">
    <source>
        <dbReference type="ARBA" id="ARBA00023210"/>
    </source>
</evidence>
<dbReference type="EMBL" id="SMAA01000002">
    <property type="protein sequence ID" value="TCS81491.1"/>
    <property type="molecule type" value="Genomic_DNA"/>
</dbReference>
<dbReference type="Proteomes" id="UP000295188">
    <property type="component" value="Unassembled WGS sequence"/>
</dbReference>
<dbReference type="GO" id="GO:0051302">
    <property type="term" value="P:regulation of cell division"/>
    <property type="evidence" value="ECO:0007669"/>
    <property type="project" value="InterPro"/>
</dbReference>
<dbReference type="GO" id="GO:0000902">
    <property type="term" value="P:cell morphogenesis"/>
    <property type="evidence" value="ECO:0007669"/>
    <property type="project" value="InterPro"/>
</dbReference>
<comment type="similarity">
    <text evidence="1 7">Belongs to the MinC family.</text>
</comment>
<dbReference type="Pfam" id="PF03775">
    <property type="entry name" value="MinC_C"/>
    <property type="match status" value="1"/>
</dbReference>
<evidence type="ECO:0000259" key="9">
    <source>
        <dbReference type="Pfam" id="PF05209"/>
    </source>
</evidence>
<keyword evidence="3 7" id="KW-0717">Septation</keyword>
<evidence type="ECO:0000256" key="1">
    <source>
        <dbReference type="ARBA" id="ARBA00006291"/>
    </source>
</evidence>
<dbReference type="Gene3D" id="3.30.160.540">
    <property type="match status" value="1"/>
</dbReference>
<comment type="caution">
    <text evidence="10">The sequence shown here is derived from an EMBL/GenBank/DDBJ whole genome shotgun (WGS) entry which is preliminary data.</text>
</comment>
<reference evidence="10 11" key="1">
    <citation type="submission" date="2019-03" db="EMBL/GenBank/DDBJ databases">
        <title>Genomic Encyclopedia of Type Strains, Phase IV (KMG-IV): sequencing the most valuable type-strain genomes for metagenomic binning, comparative biology and taxonomic classification.</title>
        <authorList>
            <person name="Goeker M."/>
        </authorList>
    </citation>
    <scope>NUCLEOTIDE SEQUENCE [LARGE SCALE GENOMIC DNA]</scope>
    <source>
        <strain evidence="10 11">DSM 20467</strain>
    </source>
</reference>
<gene>
    <name evidence="7" type="primary">minC</name>
    <name evidence="10" type="ORF">EDC37_102197</name>
</gene>
<dbReference type="InterPro" id="IPR007874">
    <property type="entry name" value="MinC_N"/>
</dbReference>
<dbReference type="Gene3D" id="2.160.20.70">
    <property type="match status" value="1"/>
</dbReference>
<dbReference type="Pfam" id="PF05209">
    <property type="entry name" value="MinC_N"/>
    <property type="match status" value="1"/>
</dbReference>
<feature type="domain" description="Septum formation inhibitor MinC N-terminal" evidence="9">
    <location>
        <begin position="5"/>
        <end position="74"/>
    </location>
</feature>
<dbReference type="PANTHER" id="PTHR34108">
    <property type="entry name" value="SEPTUM SITE-DETERMINING PROTEIN MINC"/>
    <property type="match status" value="1"/>
</dbReference>
<evidence type="ECO:0000313" key="10">
    <source>
        <dbReference type="EMBL" id="TCS81491.1"/>
    </source>
</evidence>
<sequence length="219" mass="23470">MSEEVVFKGSRSGLKLVLANTVDFPTIENLIKQKLDSSFNFFQKGTVIQLEANWLDKAQKQSLGNIFSTYGLVLQDINTDKETGKQAFPQVEGSTAQNANAAGSDGKTKTTIINQTIRNGQEVISDGSIVINGNVNPGAAIIAGGNIDVRGSCRGIVHAGAFGNMEAVVTADHLIPMQIRIADMVARAPDKWMSKSDAPYPEKAYISNGQIVLEAISSR</sequence>
<evidence type="ECO:0000256" key="7">
    <source>
        <dbReference type="HAMAP-Rule" id="MF_00267"/>
    </source>
</evidence>
<dbReference type="RefSeq" id="WP_132547420.1">
    <property type="nucleotide sequence ID" value="NZ_SMAA01000002.1"/>
</dbReference>
<dbReference type="NCBIfam" id="TIGR01222">
    <property type="entry name" value="minC"/>
    <property type="match status" value="1"/>
</dbReference>
<feature type="domain" description="Septum formation inhibitor MinC C-terminal" evidence="8">
    <location>
        <begin position="112"/>
        <end position="213"/>
    </location>
</feature>
<comment type="function">
    <text evidence="5 7">Cell division inhibitor that blocks the formation of polar Z ring septums. Rapidly oscillates between the poles of the cell to destabilize FtsZ filaments that have formed before they mature into polar Z rings. Prevents FtsZ polymerization.</text>
</comment>
<keyword evidence="2 7" id="KW-0132">Cell division</keyword>
<evidence type="ECO:0000256" key="4">
    <source>
        <dbReference type="ARBA" id="ARBA00023306"/>
    </source>
</evidence>
<dbReference type="PANTHER" id="PTHR34108:SF1">
    <property type="entry name" value="SEPTUM SITE-DETERMINING PROTEIN MINC"/>
    <property type="match status" value="1"/>
</dbReference>
<dbReference type="GO" id="GO:1901891">
    <property type="term" value="P:regulation of cell septum assembly"/>
    <property type="evidence" value="ECO:0007669"/>
    <property type="project" value="InterPro"/>
</dbReference>
<evidence type="ECO:0000313" key="11">
    <source>
        <dbReference type="Proteomes" id="UP000295188"/>
    </source>
</evidence>
<organism evidence="10 11">
    <name type="scientific">Pectinatus cerevisiiphilus</name>
    <dbReference type="NCBI Taxonomy" id="86956"/>
    <lineage>
        <taxon>Bacteria</taxon>
        <taxon>Bacillati</taxon>
        <taxon>Bacillota</taxon>
        <taxon>Negativicutes</taxon>
        <taxon>Selenomonadales</taxon>
        <taxon>Selenomonadaceae</taxon>
        <taxon>Pectinatus</taxon>
    </lineage>
</organism>
<protein>
    <recommendedName>
        <fullName evidence="7">Probable septum site-determining protein MinC</fullName>
    </recommendedName>
</protein>
<dbReference type="SUPFAM" id="SSF63848">
    <property type="entry name" value="Cell-division inhibitor MinC, C-terminal domain"/>
    <property type="match status" value="1"/>
</dbReference>
<name>A0A4R3KFS2_9FIRM</name>
<dbReference type="HAMAP" id="MF_00267">
    <property type="entry name" value="MinC"/>
    <property type="match status" value="1"/>
</dbReference>
<dbReference type="InterPro" id="IPR005526">
    <property type="entry name" value="Septum_form_inhib_MinC_C"/>
</dbReference>